<dbReference type="Proteomes" id="UP000235728">
    <property type="component" value="Unassembled WGS sequence"/>
</dbReference>
<proteinExistence type="predicted"/>
<organism evidence="1 2">
    <name type="scientific">Beauveria bassiana</name>
    <name type="common">White muscardine disease fungus</name>
    <name type="synonym">Tritirachium shiotae</name>
    <dbReference type="NCBI Taxonomy" id="176275"/>
    <lineage>
        <taxon>Eukaryota</taxon>
        <taxon>Fungi</taxon>
        <taxon>Dikarya</taxon>
        <taxon>Ascomycota</taxon>
        <taxon>Pezizomycotina</taxon>
        <taxon>Sordariomycetes</taxon>
        <taxon>Hypocreomycetidae</taxon>
        <taxon>Hypocreales</taxon>
        <taxon>Cordycipitaceae</taxon>
        <taxon>Beauveria</taxon>
    </lineage>
</organism>
<reference evidence="1 2" key="1">
    <citation type="journal article" date="2016" name="Appl. Microbiol. Biotechnol.">
        <title>Characterization of T-DNA insertion mutants with decreased virulence in the entomopathogenic fungus Beauveria bassiana JEF-007.</title>
        <authorList>
            <person name="Kim S."/>
            <person name="Lee S.J."/>
            <person name="Nai Y.S."/>
            <person name="Yu J.S."/>
            <person name="Lee M.R."/>
            <person name="Yang Y.T."/>
            <person name="Kim J.S."/>
        </authorList>
    </citation>
    <scope>NUCLEOTIDE SEQUENCE [LARGE SCALE GENOMIC DNA]</scope>
    <source>
        <strain evidence="1 2">JEF-007</strain>
    </source>
</reference>
<protein>
    <submittedName>
        <fullName evidence="1">Uncharacterized protein</fullName>
    </submittedName>
</protein>
<name>A0A2N6NWQ6_BEABA</name>
<evidence type="ECO:0000313" key="1">
    <source>
        <dbReference type="EMBL" id="PMB71714.1"/>
    </source>
</evidence>
<dbReference type="AlphaFoldDB" id="A0A2N6NWQ6"/>
<accession>A0A2N6NWQ6</accession>
<sequence>MCLFKGSGWYAIIQPDFVNGDRWPFAEGILTMSTASETHLDMNKRHVSGEPLPLHARGHFDVLIWFSEKDNGETVHNRHARAEAIKAARPKARGQAVRKVAEVQFIMYWMSALWRWPSRRSGSFLGVSVLSLCAASSSVKGSS</sequence>
<gene>
    <name evidence="1" type="ORF">BM221_001810</name>
</gene>
<evidence type="ECO:0000313" key="2">
    <source>
        <dbReference type="Proteomes" id="UP000235728"/>
    </source>
</evidence>
<comment type="caution">
    <text evidence="1">The sequence shown here is derived from an EMBL/GenBank/DDBJ whole genome shotgun (WGS) entry which is preliminary data.</text>
</comment>
<dbReference type="EMBL" id="MRVG01000002">
    <property type="protein sequence ID" value="PMB71714.1"/>
    <property type="molecule type" value="Genomic_DNA"/>
</dbReference>